<comment type="catalytic activity">
    <reaction evidence="1 18">
        <text>a 1,2-diacyl-sn-glycero-3-phosphate + CTP + H(+) = a CDP-1,2-diacyl-sn-glycerol + diphosphate</text>
        <dbReference type="Rhea" id="RHEA:16229"/>
        <dbReference type="ChEBI" id="CHEBI:15378"/>
        <dbReference type="ChEBI" id="CHEBI:33019"/>
        <dbReference type="ChEBI" id="CHEBI:37563"/>
        <dbReference type="ChEBI" id="CHEBI:58332"/>
        <dbReference type="ChEBI" id="CHEBI:58608"/>
        <dbReference type="EC" id="2.7.7.41"/>
    </reaction>
</comment>
<keyword evidence="8" id="KW-1003">Cell membrane</keyword>
<dbReference type="PROSITE" id="PS01315">
    <property type="entry name" value="CDS"/>
    <property type="match status" value="1"/>
</dbReference>
<keyword evidence="9" id="KW-0444">Lipid biosynthesis</keyword>
<dbReference type="GO" id="GO:0016024">
    <property type="term" value="P:CDP-diacylglycerol biosynthetic process"/>
    <property type="evidence" value="ECO:0007669"/>
    <property type="project" value="UniProtKB-UniPathway"/>
</dbReference>
<dbReference type="Pfam" id="PF01148">
    <property type="entry name" value="CTP_transf_1"/>
    <property type="match status" value="1"/>
</dbReference>
<dbReference type="InterPro" id="IPR000374">
    <property type="entry name" value="PC_trans"/>
</dbReference>
<evidence type="ECO:0000313" key="21">
    <source>
        <dbReference type="Proteomes" id="UP000064243"/>
    </source>
</evidence>
<dbReference type="OrthoDB" id="9799199at2"/>
<evidence type="ECO:0000256" key="18">
    <source>
        <dbReference type="RuleBase" id="RU003938"/>
    </source>
</evidence>
<dbReference type="STRING" id="1123392.GCA_000376425_01395"/>
<dbReference type="GO" id="GO:0005886">
    <property type="term" value="C:plasma membrane"/>
    <property type="evidence" value="ECO:0007669"/>
    <property type="project" value="UniProtKB-SubCell"/>
</dbReference>
<feature type="transmembrane region" description="Helical" evidence="19">
    <location>
        <begin position="58"/>
        <end position="76"/>
    </location>
</feature>
<feature type="transmembrane region" description="Helical" evidence="19">
    <location>
        <begin position="114"/>
        <end position="132"/>
    </location>
</feature>
<evidence type="ECO:0000313" key="20">
    <source>
        <dbReference type="EMBL" id="KVW93379.1"/>
    </source>
</evidence>
<evidence type="ECO:0000256" key="2">
    <source>
        <dbReference type="ARBA" id="ARBA00004651"/>
    </source>
</evidence>
<feature type="transmembrane region" description="Helical" evidence="19">
    <location>
        <begin position="138"/>
        <end position="156"/>
    </location>
</feature>
<keyword evidence="21" id="KW-1185">Reference proteome</keyword>
<keyword evidence="13 19" id="KW-1133">Transmembrane helix</keyword>
<evidence type="ECO:0000256" key="1">
    <source>
        <dbReference type="ARBA" id="ARBA00001698"/>
    </source>
</evidence>
<dbReference type="PANTHER" id="PTHR46382:SF1">
    <property type="entry name" value="PHOSPHATIDATE CYTIDYLYLTRANSFERASE"/>
    <property type="match status" value="1"/>
</dbReference>
<organism evidence="20 21">
    <name type="scientific">Thiobacillus denitrificans</name>
    <dbReference type="NCBI Taxonomy" id="36861"/>
    <lineage>
        <taxon>Bacteria</taxon>
        <taxon>Pseudomonadati</taxon>
        <taxon>Pseudomonadota</taxon>
        <taxon>Betaproteobacteria</taxon>
        <taxon>Nitrosomonadales</taxon>
        <taxon>Thiobacillaceae</taxon>
        <taxon>Thiobacillus</taxon>
    </lineage>
</organism>
<evidence type="ECO:0000256" key="11">
    <source>
        <dbReference type="ARBA" id="ARBA00022692"/>
    </source>
</evidence>
<evidence type="ECO:0000256" key="12">
    <source>
        <dbReference type="ARBA" id="ARBA00022695"/>
    </source>
</evidence>
<keyword evidence="12 18" id="KW-0548">Nucleotidyltransferase</keyword>
<feature type="transmembrane region" description="Helical" evidence="19">
    <location>
        <begin position="201"/>
        <end position="220"/>
    </location>
</feature>
<comment type="similarity">
    <text evidence="5 18">Belongs to the CDS family.</text>
</comment>
<protein>
    <recommendedName>
        <fullName evidence="7 18">Phosphatidate cytidylyltransferase</fullName>
        <ecNumber evidence="6 18">2.7.7.41</ecNumber>
    </recommendedName>
</protein>
<keyword evidence="14" id="KW-0443">Lipid metabolism</keyword>
<feature type="transmembrane region" description="Helical" evidence="19">
    <location>
        <begin position="177"/>
        <end position="195"/>
    </location>
</feature>
<evidence type="ECO:0000256" key="14">
    <source>
        <dbReference type="ARBA" id="ARBA00023098"/>
    </source>
</evidence>
<evidence type="ECO:0000256" key="17">
    <source>
        <dbReference type="ARBA" id="ARBA00023264"/>
    </source>
</evidence>
<dbReference type="EMBL" id="LDUG01000048">
    <property type="protein sequence ID" value="KVW93379.1"/>
    <property type="molecule type" value="Genomic_DNA"/>
</dbReference>
<feature type="transmembrane region" description="Helical" evidence="19">
    <location>
        <begin position="82"/>
        <end position="102"/>
    </location>
</feature>
<proteinExistence type="inferred from homology"/>
<evidence type="ECO:0000256" key="6">
    <source>
        <dbReference type="ARBA" id="ARBA00012487"/>
    </source>
</evidence>
<feature type="transmembrane region" description="Helical" evidence="19">
    <location>
        <begin position="7"/>
        <end position="23"/>
    </location>
</feature>
<comment type="caution">
    <text evidence="20">The sequence shown here is derived from an EMBL/GenBank/DDBJ whole genome shotgun (WGS) entry which is preliminary data.</text>
</comment>
<comment type="pathway">
    <text evidence="3 18">Phospholipid metabolism; CDP-diacylglycerol biosynthesis; CDP-diacylglycerol from sn-glycerol 3-phosphate: step 3/3.</text>
</comment>
<evidence type="ECO:0000256" key="19">
    <source>
        <dbReference type="SAM" id="Phobius"/>
    </source>
</evidence>
<keyword evidence="16" id="KW-0594">Phospholipid biosynthesis</keyword>
<evidence type="ECO:0000256" key="13">
    <source>
        <dbReference type="ARBA" id="ARBA00022989"/>
    </source>
</evidence>
<keyword evidence="17" id="KW-1208">Phospholipid metabolism</keyword>
<sequence>MTPLFRRVLTAALLLAVFVPAVLWAPAWLWAILMAGLIGMAAYEWARLSHFPPLSARAYAGLLALGALALPAVMGADWPTYQTALILLAIGFWLLVAPLWLLGRWHAPKPFVRAVVGVVVLVPTWVALLYLHARGPTILLGVMAIVWIADTAAYFAGRHFGRHKLAPTISPGKTWEGVAGALVALALYAGALSLLAGMSLLWLFLMVSGLLYLSVLGDLFESWIKRVSGMKDSGDLLPGHGGVLDRIDALTSTLPIATGMLMWLERSA</sequence>
<dbReference type="PANTHER" id="PTHR46382">
    <property type="entry name" value="PHOSPHATIDATE CYTIDYLYLTRANSFERASE"/>
    <property type="match status" value="1"/>
</dbReference>
<dbReference type="RefSeq" id="WP_059758406.1">
    <property type="nucleotide sequence ID" value="NZ_LDUG01000048.1"/>
</dbReference>
<evidence type="ECO:0000256" key="5">
    <source>
        <dbReference type="ARBA" id="ARBA00010185"/>
    </source>
</evidence>
<dbReference type="Proteomes" id="UP000064243">
    <property type="component" value="Unassembled WGS sequence"/>
</dbReference>
<evidence type="ECO:0000256" key="7">
    <source>
        <dbReference type="ARBA" id="ARBA00019373"/>
    </source>
</evidence>
<name>A0A119CUH6_THIDE</name>
<keyword evidence="15 19" id="KW-0472">Membrane</keyword>
<evidence type="ECO:0000256" key="3">
    <source>
        <dbReference type="ARBA" id="ARBA00005119"/>
    </source>
</evidence>
<evidence type="ECO:0000256" key="4">
    <source>
        <dbReference type="ARBA" id="ARBA00005189"/>
    </source>
</evidence>
<evidence type="ECO:0000256" key="16">
    <source>
        <dbReference type="ARBA" id="ARBA00023209"/>
    </source>
</evidence>
<evidence type="ECO:0000256" key="15">
    <source>
        <dbReference type="ARBA" id="ARBA00023136"/>
    </source>
</evidence>
<evidence type="ECO:0000256" key="9">
    <source>
        <dbReference type="ARBA" id="ARBA00022516"/>
    </source>
</evidence>
<keyword evidence="10 18" id="KW-0808">Transferase</keyword>
<evidence type="ECO:0000256" key="8">
    <source>
        <dbReference type="ARBA" id="ARBA00022475"/>
    </source>
</evidence>
<dbReference type="PATRIC" id="fig|36861.3.peg.2771"/>
<dbReference type="AlphaFoldDB" id="A0A119CUH6"/>
<reference evidence="20 21" key="1">
    <citation type="journal article" date="2015" name="Appl. Environ. Microbiol.">
        <title>Aerobic and Anaerobic Thiosulfate Oxidation by a Cold-Adapted, Subglacial Chemoautotroph.</title>
        <authorList>
            <person name="Harrold Z.R."/>
            <person name="Skidmore M.L."/>
            <person name="Hamilton T.L."/>
            <person name="Desch L."/>
            <person name="Amada K."/>
            <person name="van Gelder W."/>
            <person name="Glover K."/>
            <person name="Roden E.E."/>
            <person name="Boyd E.S."/>
        </authorList>
    </citation>
    <scope>NUCLEOTIDE SEQUENCE [LARGE SCALE GENOMIC DNA]</scope>
    <source>
        <strain evidence="20 21">RG</strain>
    </source>
</reference>
<gene>
    <name evidence="20" type="ORF">ABW22_14740</name>
</gene>
<keyword evidence="11 18" id="KW-0812">Transmembrane</keyword>
<dbReference type="UniPathway" id="UPA00557">
    <property type="reaction ID" value="UER00614"/>
</dbReference>
<comment type="pathway">
    <text evidence="4">Lipid metabolism.</text>
</comment>
<evidence type="ECO:0000256" key="10">
    <source>
        <dbReference type="ARBA" id="ARBA00022679"/>
    </source>
</evidence>
<dbReference type="GO" id="GO:0004605">
    <property type="term" value="F:phosphatidate cytidylyltransferase activity"/>
    <property type="evidence" value="ECO:0007669"/>
    <property type="project" value="UniProtKB-EC"/>
</dbReference>
<accession>A0A119CUH6</accession>
<dbReference type="EC" id="2.7.7.41" evidence="6 18"/>
<comment type="subcellular location">
    <subcellularLocation>
        <location evidence="2">Cell membrane</location>
        <topology evidence="2">Multi-pass membrane protein</topology>
    </subcellularLocation>
</comment>